<gene>
    <name evidence="1" type="ORF">GCM10009733_023000</name>
</gene>
<reference evidence="1 2" key="1">
    <citation type="journal article" date="2019" name="Int. J. Syst. Evol. Microbiol.">
        <title>The Global Catalogue of Microorganisms (GCM) 10K type strain sequencing project: providing services to taxonomists for standard genome sequencing and annotation.</title>
        <authorList>
            <consortium name="The Broad Institute Genomics Platform"/>
            <consortium name="The Broad Institute Genome Sequencing Center for Infectious Disease"/>
            <person name="Wu L."/>
            <person name="Ma J."/>
        </authorList>
    </citation>
    <scope>NUCLEOTIDE SEQUENCE [LARGE SCALE GENOMIC DNA]</scope>
    <source>
        <strain evidence="1 2">JCM 13929</strain>
    </source>
</reference>
<dbReference type="SUPFAM" id="SSF51445">
    <property type="entry name" value="(Trans)glycosidases"/>
    <property type="match status" value="1"/>
</dbReference>
<dbReference type="Gene3D" id="3.20.20.80">
    <property type="entry name" value="Glycosidases"/>
    <property type="match status" value="1"/>
</dbReference>
<organism evidence="1 2">
    <name type="scientific">Nonomuraea maheshkhaliensis</name>
    <dbReference type="NCBI Taxonomy" id="419590"/>
    <lineage>
        <taxon>Bacteria</taxon>
        <taxon>Bacillati</taxon>
        <taxon>Actinomycetota</taxon>
        <taxon>Actinomycetes</taxon>
        <taxon>Streptosporangiales</taxon>
        <taxon>Streptosporangiaceae</taxon>
        <taxon>Nonomuraea</taxon>
    </lineage>
</organism>
<dbReference type="Proteomes" id="UP001500064">
    <property type="component" value="Unassembled WGS sequence"/>
</dbReference>
<dbReference type="InterPro" id="IPR017853">
    <property type="entry name" value="GH"/>
</dbReference>
<name>A0ABN2F1A9_9ACTN</name>
<dbReference type="RefSeq" id="WP_346103879.1">
    <property type="nucleotide sequence ID" value="NZ_BAAAMU010000013.1"/>
</dbReference>
<evidence type="ECO:0000313" key="1">
    <source>
        <dbReference type="EMBL" id="GAA1625729.1"/>
    </source>
</evidence>
<evidence type="ECO:0008006" key="3">
    <source>
        <dbReference type="Google" id="ProtNLM"/>
    </source>
</evidence>
<protein>
    <recommendedName>
        <fullName evidence="3">Abortive infection protein</fullName>
    </recommendedName>
</protein>
<comment type="caution">
    <text evidence="1">The sequence shown here is derived from an EMBL/GenBank/DDBJ whole genome shotgun (WGS) entry which is preliminary data.</text>
</comment>
<sequence length="331" mass="36860">MRGKGIHYDTGTRVTDGWSRPAFDVSDVRRDMRAIARELHCTAVRVTGSDPGRLTIAAEQAAEAGLEVWFAPFPCDLTTGQLLPLFAECADRAEALRRGGASVVLVTGGELSMFCHGFLPGDDFLTRIALFTGAKPDPRERLAALPARINAFLAEAADTVRARFGGKITYASLPFERVDWAPFDYVAADAYRAARNAATFREEIRDLHRHGRPVVITEFGCCTYRGAADKGGAGFLIVDRDHEPWRLDGHYERDEDGQAAYLRDLLRVFEEEGVDTAFWYTFASYRYPHHADPRFDLDLAAFGLVRVDPDLSLRPKAAFHALAAEYGEERR</sequence>
<proteinExistence type="predicted"/>
<accession>A0ABN2F1A9</accession>
<evidence type="ECO:0000313" key="2">
    <source>
        <dbReference type="Proteomes" id="UP001500064"/>
    </source>
</evidence>
<dbReference type="EMBL" id="BAAAMU010000013">
    <property type="protein sequence ID" value="GAA1625729.1"/>
    <property type="molecule type" value="Genomic_DNA"/>
</dbReference>
<keyword evidence="2" id="KW-1185">Reference proteome</keyword>